<evidence type="ECO:0000313" key="2">
    <source>
        <dbReference type="Proteomes" id="UP000886878"/>
    </source>
</evidence>
<name>A0A9D1QPR5_9LACO</name>
<organism evidence="1 2">
    <name type="scientific">Candidatus Limosilactobacillus merdipullorum</name>
    <dbReference type="NCBI Taxonomy" id="2838653"/>
    <lineage>
        <taxon>Bacteria</taxon>
        <taxon>Bacillati</taxon>
        <taxon>Bacillota</taxon>
        <taxon>Bacilli</taxon>
        <taxon>Lactobacillales</taxon>
        <taxon>Lactobacillaceae</taxon>
        <taxon>Limosilactobacillus</taxon>
    </lineage>
</organism>
<accession>A0A9D1QPR5</accession>
<comment type="caution">
    <text evidence="1">The sequence shown here is derived from an EMBL/GenBank/DDBJ whole genome shotgun (WGS) entry which is preliminary data.</text>
</comment>
<dbReference type="AlphaFoldDB" id="A0A9D1QPR5"/>
<dbReference type="EMBL" id="DXGK01000100">
    <property type="protein sequence ID" value="HIW70666.1"/>
    <property type="molecule type" value="Genomic_DNA"/>
</dbReference>
<gene>
    <name evidence="1" type="ORF">H9876_04775</name>
</gene>
<protein>
    <submittedName>
        <fullName evidence="1">Uncharacterized protein</fullName>
    </submittedName>
</protein>
<sequence>MAVVGTAKFAGLKRRGDFPALTGLERGGHCLKSSHGDLSSNQVFA</sequence>
<dbReference type="Proteomes" id="UP000886878">
    <property type="component" value="Unassembled WGS sequence"/>
</dbReference>
<evidence type="ECO:0000313" key="1">
    <source>
        <dbReference type="EMBL" id="HIW70666.1"/>
    </source>
</evidence>
<reference evidence="1" key="2">
    <citation type="submission" date="2021-04" db="EMBL/GenBank/DDBJ databases">
        <authorList>
            <person name="Gilroy R."/>
        </authorList>
    </citation>
    <scope>NUCLEOTIDE SEQUENCE</scope>
    <source>
        <strain evidence="1">ChiHejej3B27-2180</strain>
    </source>
</reference>
<proteinExistence type="predicted"/>
<reference evidence="1" key="1">
    <citation type="journal article" date="2021" name="PeerJ">
        <title>Extensive microbial diversity within the chicken gut microbiome revealed by metagenomics and culture.</title>
        <authorList>
            <person name="Gilroy R."/>
            <person name="Ravi A."/>
            <person name="Getino M."/>
            <person name="Pursley I."/>
            <person name="Horton D.L."/>
            <person name="Alikhan N.F."/>
            <person name="Baker D."/>
            <person name="Gharbi K."/>
            <person name="Hall N."/>
            <person name="Watson M."/>
            <person name="Adriaenssens E.M."/>
            <person name="Foster-Nyarko E."/>
            <person name="Jarju S."/>
            <person name="Secka A."/>
            <person name="Antonio M."/>
            <person name="Oren A."/>
            <person name="Chaudhuri R.R."/>
            <person name="La Ragione R."/>
            <person name="Hildebrand F."/>
            <person name="Pallen M.J."/>
        </authorList>
    </citation>
    <scope>NUCLEOTIDE SEQUENCE</scope>
    <source>
        <strain evidence="1">ChiHejej3B27-2180</strain>
    </source>
</reference>